<protein>
    <submittedName>
        <fullName evidence="2">Uncharacterized protein</fullName>
    </submittedName>
</protein>
<accession>A0A0A9BHV3</accession>
<dbReference type="EMBL" id="GBRH01239018">
    <property type="protein sequence ID" value="JAD58877.1"/>
    <property type="molecule type" value="Transcribed_RNA"/>
</dbReference>
<evidence type="ECO:0000256" key="1">
    <source>
        <dbReference type="SAM" id="MobiDB-lite"/>
    </source>
</evidence>
<feature type="compositionally biased region" description="Polar residues" evidence="1">
    <location>
        <begin position="1"/>
        <end position="16"/>
    </location>
</feature>
<organism evidence="2">
    <name type="scientific">Arundo donax</name>
    <name type="common">Giant reed</name>
    <name type="synonym">Donax arundinaceus</name>
    <dbReference type="NCBI Taxonomy" id="35708"/>
    <lineage>
        <taxon>Eukaryota</taxon>
        <taxon>Viridiplantae</taxon>
        <taxon>Streptophyta</taxon>
        <taxon>Embryophyta</taxon>
        <taxon>Tracheophyta</taxon>
        <taxon>Spermatophyta</taxon>
        <taxon>Magnoliopsida</taxon>
        <taxon>Liliopsida</taxon>
        <taxon>Poales</taxon>
        <taxon>Poaceae</taxon>
        <taxon>PACMAD clade</taxon>
        <taxon>Arundinoideae</taxon>
        <taxon>Arundineae</taxon>
        <taxon>Arundo</taxon>
    </lineage>
</organism>
<reference evidence="2" key="2">
    <citation type="journal article" date="2015" name="Data Brief">
        <title>Shoot transcriptome of the giant reed, Arundo donax.</title>
        <authorList>
            <person name="Barrero R.A."/>
            <person name="Guerrero F.D."/>
            <person name="Moolhuijzen P."/>
            <person name="Goolsby J.A."/>
            <person name="Tidwell J."/>
            <person name="Bellgard S.E."/>
            <person name="Bellgard M.I."/>
        </authorList>
    </citation>
    <scope>NUCLEOTIDE SEQUENCE</scope>
    <source>
        <tissue evidence="2">Shoot tissue taken approximately 20 cm above the soil surface</tissue>
    </source>
</reference>
<proteinExistence type="predicted"/>
<feature type="region of interest" description="Disordered" evidence="1">
    <location>
        <begin position="1"/>
        <end position="41"/>
    </location>
</feature>
<sequence length="41" mass="4499">MVENGVQLTLTSSVKNTGKKRINGERMNGSHTKVSIKIDNL</sequence>
<dbReference type="AlphaFoldDB" id="A0A0A9BHV3"/>
<name>A0A0A9BHV3_ARUDO</name>
<evidence type="ECO:0000313" key="2">
    <source>
        <dbReference type="EMBL" id="JAD58877.1"/>
    </source>
</evidence>
<reference evidence="2" key="1">
    <citation type="submission" date="2014-09" db="EMBL/GenBank/DDBJ databases">
        <authorList>
            <person name="Magalhaes I.L.F."/>
            <person name="Oliveira U."/>
            <person name="Santos F.R."/>
            <person name="Vidigal T.H.D.A."/>
            <person name="Brescovit A.D."/>
            <person name="Santos A.J."/>
        </authorList>
    </citation>
    <scope>NUCLEOTIDE SEQUENCE</scope>
    <source>
        <tissue evidence="2">Shoot tissue taken approximately 20 cm above the soil surface</tissue>
    </source>
</reference>